<feature type="transmembrane region" description="Helical" evidence="6">
    <location>
        <begin position="128"/>
        <end position="146"/>
    </location>
</feature>
<organism evidence="8 9">
    <name type="scientific">Polypedilum vanderplanki</name>
    <name type="common">Sleeping chironomid midge</name>
    <dbReference type="NCBI Taxonomy" id="319348"/>
    <lineage>
        <taxon>Eukaryota</taxon>
        <taxon>Metazoa</taxon>
        <taxon>Ecdysozoa</taxon>
        <taxon>Arthropoda</taxon>
        <taxon>Hexapoda</taxon>
        <taxon>Insecta</taxon>
        <taxon>Pterygota</taxon>
        <taxon>Neoptera</taxon>
        <taxon>Endopterygota</taxon>
        <taxon>Diptera</taxon>
        <taxon>Nematocera</taxon>
        <taxon>Chironomoidea</taxon>
        <taxon>Chironomidae</taxon>
        <taxon>Chironominae</taxon>
        <taxon>Polypedilum</taxon>
        <taxon>Polypedilum</taxon>
    </lineage>
</organism>
<feature type="transmembrane region" description="Helical" evidence="6">
    <location>
        <begin position="27"/>
        <end position="48"/>
    </location>
</feature>
<protein>
    <recommendedName>
        <fullName evidence="7">Major facilitator superfamily (MFS) profile domain-containing protein</fullName>
    </recommendedName>
</protein>
<keyword evidence="5 6" id="KW-0472">Membrane</keyword>
<feature type="transmembrane region" description="Helical" evidence="6">
    <location>
        <begin position="414"/>
        <end position="433"/>
    </location>
</feature>
<dbReference type="PANTHER" id="PTHR23511">
    <property type="entry name" value="SYNAPTIC VESICLE GLYCOPROTEIN 2"/>
    <property type="match status" value="1"/>
</dbReference>
<keyword evidence="4 6" id="KW-1133">Transmembrane helix</keyword>
<keyword evidence="9" id="KW-1185">Reference proteome</keyword>
<sequence length="505" mass="57207">MLQDNEIERENVKVKFEEALEKASFGIFHYFLILISGVLMVSLFYELMSVNFSLPVAECDLNITSKSQYGLVSGSWFAGVILTSHMWGLLSDLYGRRRILTVTPIVAFLTSVLSSFSINFWMLAIFRFFNGICVASAGAVVFAYLGEFLTIRHRSRSIMIASTIFSLLSVLLPLIAFLVINQTWKFELPIINFIYKPWRLFVLICGIPNLICGIAVYFLPESPKFVFSKGDIKQTIEILTKVYKINTRKSDFNITHIEPDDDYQQTSNKSGLFRMMLQNTSQILKNYSLSFWLISIIQFGTFYVGHGMLLFFPDILHEVSQFDGNENLQLCDIVKSVIEHKNHQLANATTRVCVDQLDNSAYIYVMILQACYTFGFIIISLSVNFIGRLSIFIFLFFTTGVCGTLIFYMKNAMFATYLYLWMLVSGVASNLMNTVTYDSFPTHLRSMAISTTMLFGRLGGLAGGNVASFLLEDNCNWTFSVGGLLLIICGALIFFIPVINKRNVN</sequence>
<name>A0A9J6BP04_POLVA</name>
<dbReference type="SUPFAM" id="SSF103473">
    <property type="entry name" value="MFS general substrate transporter"/>
    <property type="match status" value="1"/>
</dbReference>
<dbReference type="AlphaFoldDB" id="A0A9J6BP04"/>
<evidence type="ECO:0000256" key="1">
    <source>
        <dbReference type="ARBA" id="ARBA00004141"/>
    </source>
</evidence>
<evidence type="ECO:0000256" key="4">
    <source>
        <dbReference type="ARBA" id="ARBA00022989"/>
    </source>
</evidence>
<dbReference type="InterPro" id="IPR036259">
    <property type="entry name" value="MFS_trans_sf"/>
</dbReference>
<feature type="transmembrane region" description="Helical" evidence="6">
    <location>
        <begin position="200"/>
        <end position="219"/>
    </location>
</feature>
<dbReference type="PANTHER" id="PTHR23511:SF35">
    <property type="entry name" value="MAJOR FACILITATOR SUPERFAMILY (MFS) PROFILE DOMAIN-CONTAINING PROTEIN"/>
    <property type="match status" value="1"/>
</dbReference>
<dbReference type="GO" id="GO:0016020">
    <property type="term" value="C:membrane"/>
    <property type="evidence" value="ECO:0007669"/>
    <property type="project" value="UniProtKB-SubCell"/>
</dbReference>
<dbReference type="Proteomes" id="UP001107558">
    <property type="component" value="Chromosome 3"/>
</dbReference>
<feature type="transmembrane region" description="Helical" evidence="6">
    <location>
        <begin position="99"/>
        <end position="122"/>
    </location>
</feature>
<keyword evidence="3 6" id="KW-0812">Transmembrane</keyword>
<proteinExistence type="predicted"/>
<evidence type="ECO:0000256" key="2">
    <source>
        <dbReference type="ARBA" id="ARBA00022448"/>
    </source>
</evidence>
<dbReference type="Gene3D" id="1.20.1250.20">
    <property type="entry name" value="MFS general substrate transporter like domains"/>
    <property type="match status" value="1"/>
</dbReference>
<dbReference type="EMBL" id="JADBJN010000003">
    <property type="protein sequence ID" value="KAG5671147.1"/>
    <property type="molecule type" value="Genomic_DNA"/>
</dbReference>
<dbReference type="GO" id="GO:0022857">
    <property type="term" value="F:transmembrane transporter activity"/>
    <property type="evidence" value="ECO:0007669"/>
    <property type="project" value="InterPro"/>
</dbReference>
<reference evidence="8" key="1">
    <citation type="submission" date="2021-03" db="EMBL/GenBank/DDBJ databases">
        <title>Chromosome level genome of the anhydrobiotic midge Polypedilum vanderplanki.</title>
        <authorList>
            <person name="Yoshida Y."/>
            <person name="Kikawada T."/>
            <person name="Gusev O."/>
        </authorList>
    </citation>
    <scope>NUCLEOTIDE SEQUENCE</scope>
    <source>
        <strain evidence="8">NIAS01</strain>
        <tissue evidence="8">Whole body or cell culture</tissue>
    </source>
</reference>
<evidence type="ECO:0000256" key="6">
    <source>
        <dbReference type="SAM" id="Phobius"/>
    </source>
</evidence>
<accession>A0A9J6BP04</accession>
<feature type="transmembrane region" description="Helical" evidence="6">
    <location>
        <begin position="68"/>
        <end position="87"/>
    </location>
</feature>
<evidence type="ECO:0000313" key="8">
    <source>
        <dbReference type="EMBL" id="KAG5671147.1"/>
    </source>
</evidence>
<gene>
    <name evidence="8" type="ORF">PVAND_001360</name>
</gene>
<dbReference type="InterPro" id="IPR020846">
    <property type="entry name" value="MFS_dom"/>
</dbReference>
<feature type="domain" description="Major facilitator superfamily (MFS) profile" evidence="7">
    <location>
        <begin position="30"/>
        <end position="501"/>
    </location>
</feature>
<dbReference type="OrthoDB" id="10262656at2759"/>
<feature type="transmembrane region" description="Helical" evidence="6">
    <location>
        <begin position="454"/>
        <end position="471"/>
    </location>
</feature>
<comment type="caution">
    <text evidence="8">The sequence shown here is derived from an EMBL/GenBank/DDBJ whole genome shotgun (WGS) entry which is preliminary data.</text>
</comment>
<dbReference type="PROSITE" id="PS50850">
    <property type="entry name" value="MFS"/>
    <property type="match status" value="1"/>
</dbReference>
<feature type="transmembrane region" description="Helical" evidence="6">
    <location>
        <begin position="477"/>
        <end position="499"/>
    </location>
</feature>
<feature type="transmembrane region" description="Helical" evidence="6">
    <location>
        <begin position="291"/>
        <end position="312"/>
    </location>
</feature>
<feature type="transmembrane region" description="Helical" evidence="6">
    <location>
        <begin position="389"/>
        <end position="408"/>
    </location>
</feature>
<evidence type="ECO:0000256" key="3">
    <source>
        <dbReference type="ARBA" id="ARBA00022692"/>
    </source>
</evidence>
<comment type="subcellular location">
    <subcellularLocation>
        <location evidence="1">Membrane</location>
        <topology evidence="1">Multi-pass membrane protein</topology>
    </subcellularLocation>
</comment>
<evidence type="ECO:0000259" key="7">
    <source>
        <dbReference type="PROSITE" id="PS50850"/>
    </source>
</evidence>
<dbReference type="Pfam" id="PF07690">
    <property type="entry name" value="MFS_1"/>
    <property type="match status" value="1"/>
</dbReference>
<dbReference type="InterPro" id="IPR011701">
    <property type="entry name" value="MFS"/>
</dbReference>
<keyword evidence="2" id="KW-0813">Transport</keyword>
<evidence type="ECO:0000313" key="9">
    <source>
        <dbReference type="Proteomes" id="UP001107558"/>
    </source>
</evidence>
<feature type="transmembrane region" description="Helical" evidence="6">
    <location>
        <begin position="158"/>
        <end position="180"/>
    </location>
</feature>
<evidence type="ECO:0000256" key="5">
    <source>
        <dbReference type="ARBA" id="ARBA00023136"/>
    </source>
</evidence>
<feature type="transmembrane region" description="Helical" evidence="6">
    <location>
        <begin position="361"/>
        <end position="382"/>
    </location>
</feature>